<dbReference type="Pfam" id="PF21168">
    <property type="entry name" value="FkbO_Hyg5-like_N"/>
    <property type="match status" value="1"/>
</dbReference>
<keyword evidence="3" id="KW-1185">Reference proteome</keyword>
<dbReference type="InterPro" id="IPR035959">
    <property type="entry name" value="RutC-like_sf"/>
</dbReference>
<evidence type="ECO:0000313" key="3">
    <source>
        <dbReference type="Proteomes" id="UP000541636"/>
    </source>
</evidence>
<dbReference type="Proteomes" id="UP000541636">
    <property type="component" value="Unassembled WGS sequence"/>
</dbReference>
<feature type="domain" description="Chorismatase FkbO/Hyg5-like N-terminal" evidence="1">
    <location>
        <begin position="68"/>
        <end position="190"/>
    </location>
</feature>
<dbReference type="SUPFAM" id="SSF55298">
    <property type="entry name" value="YjgF-like"/>
    <property type="match status" value="1"/>
</dbReference>
<proteinExistence type="predicted"/>
<gene>
    <name evidence="2" type="ORF">HF690_12970</name>
</gene>
<comment type="caution">
    <text evidence="2">The sequence shown here is derived from an EMBL/GenBank/DDBJ whole genome shotgun (WGS) entry which is preliminary data.</text>
</comment>
<evidence type="ECO:0000313" key="2">
    <source>
        <dbReference type="EMBL" id="NKZ39861.1"/>
    </source>
</evidence>
<dbReference type="AlphaFoldDB" id="A0A846ZR31"/>
<protein>
    <submittedName>
        <fullName evidence="2">Pteridine-dependent deoxygenase</fullName>
    </submittedName>
</protein>
<sequence length="329" mass="36586">MNQASSPIRTTAHVRPRVSYRPADTARALLQASGTLALFDFGAAATSDDPRWLHVPLHAPGAQPAPLELWQVDAAVEYGREGDVQWSCGGGWLFAALTIDERDHGGPQPAAEHAYTQLCAFLETRPQRHVQRLWNYLAQINEGEGDAERYKQFCAGRLQGMRDFFQQGFPAATAIGHRSDRPLLQVYCLAAAEPGERVENPRQMSAWRYPRQYGPTPPSFARAMRLQGDTSLAISGTASITGHASQHHGDLEAQLTETLTNLRTLLRHSALPECFGQNDPLKIYVRHAEDAEAVEDFLQRHVPDAPHLLLLGDVCRRELLVEIDGWRFA</sequence>
<dbReference type="InterPro" id="IPR049368">
    <property type="entry name" value="FkbO_Hyg5-like_N"/>
</dbReference>
<name>A0A846ZR31_9GAMM</name>
<accession>A0A846ZR31</accession>
<organism evidence="2 3">
    <name type="scientific">Oleiagrimonas citrea</name>
    <dbReference type="NCBI Taxonomy" id="1665687"/>
    <lineage>
        <taxon>Bacteria</taxon>
        <taxon>Pseudomonadati</taxon>
        <taxon>Pseudomonadota</taxon>
        <taxon>Gammaproteobacteria</taxon>
        <taxon>Lysobacterales</taxon>
        <taxon>Rhodanobacteraceae</taxon>
        <taxon>Oleiagrimonas</taxon>
    </lineage>
</organism>
<dbReference type="Gene3D" id="3.30.1330.40">
    <property type="entry name" value="RutC-like"/>
    <property type="match status" value="1"/>
</dbReference>
<evidence type="ECO:0000259" key="1">
    <source>
        <dbReference type="Pfam" id="PF21168"/>
    </source>
</evidence>
<dbReference type="EMBL" id="JAAZQD010000005">
    <property type="protein sequence ID" value="NKZ39861.1"/>
    <property type="molecule type" value="Genomic_DNA"/>
</dbReference>
<reference evidence="2 3" key="1">
    <citation type="journal article" date="2017" name="Int. J. Syst. Evol. Microbiol.">
        <title>Oleiagrimonas citrea sp. nov., a marine bacterium isolated from tidal flat sediment and emended description of the genus Oleiagrimonas Fang et al. 2015 and Oleiagrimonas soli.</title>
        <authorList>
            <person name="Yang S.H."/>
            <person name="Seo H.S."/>
            <person name="Seong C.N."/>
            <person name="Kwon K.K."/>
        </authorList>
    </citation>
    <scope>NUCLEOTIDE SEQUENCE [LARGE SCALE GENOMIC DNA]</scope>
    <source>
        <strain evidence="2 3">MEBiC09124</strain>
    </source>
</reference>
<dbReference type="RefSeq" id="WP_168609741.1">
    <property type="nucleotide sequence ID" value="NZ_JAAZQD010000005.1"/>
</dbReference>